<dbReference type="STRING" id="1617426.TR69_WS6001001050"/>
<comment type="caution">
    <text evidence="1">The sequence shown here is derived from an EMBL/GenBank/DDBJ whole genome shotgun (WGS) entry which is preliminary data.</text>
</comment>
<sequence>MEKISLAGVRAPSRNLLREAQQIDFGAYGDSTGGQKLLAFIRNHPLTAEFNSRLVEELNRQGISTDTDEREFNQRLHGSLHQHEAAVTLGGFFSVTYPPFHRKLREQGVDLISPVLVCDPATWSPDVPELATDLFLSIYDTHITAVAGKIARREVLSEYDVFEKDRGFAAAAHAAYQILADTADYKNYGLDGTGLLVGGFGTGMERVEAGMRTDHSQDVLYRAFAQEAKANLSVVHQNRAARTDAEGRYCPHADLVEPFGNLAGTTCFAFLDSGSFRQLLTDDAQFVRLIVEQLTARK</sequence>
<dbReference type="AlphaFoldDB" id="A0A136LZE1"/>
<dbReference type="EMBL" id="JYNZ01000003">
    <property type="protein sequence ID" value="KXK27024.1"/>
    <property type="molecule type" value="Genomic_DNA"/>
</dbReference>
<reference evidence="1 2" key="1">
    <citation type="submission" date="2015-02" db="EMBL/GenBank/DDBJ databases">
        <title>Improved understanding of the partial-nitritation anammox process through 23 genomes representing the majority of the microbial community.</title>
        <authorList>
            <person name="Speth D.R."/>
            <person name="In T Zandt M."/>
            <person name="Guerrero Cruz S."/>
            <person name="Jetten M.S."/>
            <person name="Dutilh B.E."/>
        </authorList>
    </citation>
    <scope>NUCLEOTIDE SEQUENCE [LARGE SCALE GENOMIC DNA]</scope>
    <source>
        <strain evidence="1">OLB20</strain>
    </source>
</reference>
<proteinExistence type="predicted"/>
<name>A0A136LZE1_9BACT</name>
<dbReference type="Proteomes" id="UP000070457">
    <property type="component" value="Unassembled WGS sequence"/>
</dbReference>
<organism evidence="1 2">
    <name type="scientific">candidate division WS6 bacterium OLB20</name>
    <dbReference type="NCBI Taxonomy" id="1617426"/>
    <lineage>
        <taxon>Bacteria</taxon>
        <taxon>Candidatus Dojkabacteria</taxon>
    </lineage>
</organism>
<evidence type="ECO:0000313" key="2">
    <source>
        <dbReference type="Proteomes" id="UP000070457"/>
    </source>
</evidence>
<accession>A0A136LZE1</accession>
<evidence type="ECO:0000313" key="1">
    <source>
        <dbReference type="EMBL" id="KXK27024.1"/>
    </source>
</evidence>
<protein>
    <submittedName>
        <fullName evidence="1">Uncharacterized protein</fullName>
    </submittedName>
</protein>
<gene>
    <name evidence="1" type="ORF">TR69_WS6001001050</name>
</gene>